<gene>
    <name evidence="2" type="ORF">HUR95_04865</name>
</gene>
<dbReference type="RefSeq" id="WP_158306369.1">
    <property type="nucleotide sequence ID" value="NZ_AFCE01000105.1"/>
</dbReference>
<feature type="domain" description="RNA polymerase sigma-70 region 2" evidence="1">
    <location>
        <begin position="1"/>
        <end position="46"/>
    </location>
</feature>
<dbReference type="GO" id="GO:0006352">
    <property type="term" value="P:DNA-templated transcription initiation"/>
    <property type="evidence" value="ECO:0007669"/>
    <property type="project" value="InterPro"/>
</dbReference>
<dbReference type="KEGG" id="cthu:HUR95_04865"/>
<organism evidence="2 3">
    <name type="scientific">Caldalkalibacillus thermarum (strain TA2.A1)</name>
    <dbReference type="NCBI Taxonomy" id="986075"/>
    <lineage>
        <taxon>Bacteria</taxon>
        <taxon>Bacillati</taxon>
        <taxon>Bacillota</taxon>
        <taxon>Bacilli</taxon>
        <taxon>Bacillales</taxon>
        <taxon>Bacillaceae</taxon>
        <taxon>Caldalkalibacillus</taxon>
    </lineage>
</organism>
<dbReference type="SUPFAM" id="SSF88946">
    <property type="entry name" value="Sigma2 domain of RNA polymerase sigma factors"/>
    <property type="match status" value="1"/>
</dbReference>
<protein>
    <recommendedName>
        <fullName evidence="1">RNA polymerase sigma-70 region 2 domain-containing protein</fullName>
    </recommendedName>
</protein>
<dbReference type="AlphaFoldDB" id="A0A8X8LB85"/>
<dbReference type="EMBL" id="CP082237">
    <property type="protein sequence ID" value="QZT34673.1"/>
    <property type="molecule type" value="Genomic_DNA"/>
</dbReference>
<dbReference type="Gene3D" id="1.10.1740.10">
    <property type="match status" value="1"/>
</dbReference>
<evidence type="ECO:0000313" key="2">
    <source>
        <dbReference type="EMBL" id="QZT34673.1"/>
    </source>
</evidence>
<reference evidence="2 3" key="1">
    <citation type="journal article" date="2020" name="Extremophiles">
        <title>Genomic analysis of Caldalkalibacillus thermarum TA2.A1 reveals aerobic alkaliphilic metabolism and evolutionary hallmarks linking alkaliphilic bacteria and plant life.</title>
        <authorList>
            <person name="de Jong S.I."/>
            <person name="van den Broek M.A."/>
            <person name="Merkel A.Y."/>
            <person name="de la Torre Cortes P."/>
            <person name="Kalamorz F."/>
            <person name="Cook G.M."/>
            <person name="van Loosdrecht M.C.M."/>
            <person name="McMillan D.G.G."/>
        </authorList>
    </citation>
    <scope>NUCLEOTIDE SEQUENCE [LARGE SCALE GENOMIC DNA]</scope>
    <source>
        <strain evidence="2 3">TA2.A1</strain>
    </source>
</reference>
<name>A0A8X8LB85_CALTT</name>
<accession>A0A8X8LB85</accession>
<dbReference type="InterPro" id="IPR007627">
    <property type="entry name" value="RNA_pol_sigma70_r2"/>
</dbReference>
<dbReference type="Proteomes" id="UP000825179">
    <property type="component" value="Chromosome"/>
</dbReference>
<dbReference type="Pfam" id="PF04542">
    <property type="entry name" value="Sigma70_r2"/>
    <property type="match status" value="1"/>
</dbReference>
<keyword evidence="3" id="KW-1185">Reference proteome</keyword>
<sequence length="46" mass="5591">MLRSADKTDDAIQEAILKAYQSLHDLREPRYFKTWLIRILINECRR</sequence>
<dbReference type="InterPro" id="IPR013325">
    <property type="entry name" value="RNA_pol_sigma_r2"/>
</dbReference>
<dbReference type="GO" id="GO:0003700">
    <property type="term" value="F:DNA-binding transcription factor activity"/>
    <property type="evidence" value="ECO:0007669"/>
    <property type="project" value="InterPro"/>
</dbReference>
<proteinExistence type="predicted"/>
<evidence type="ECO:0000313" key="3">
    <source>
        <dbReference type="Proteomes" id="UP000825179"/>
    </source>
</evidence>
<evidence type="ECO:0000259" key="1">
    <source>
        <dbReference type="Pfam" id="PF04542"/>
    </source>
</evidence>
<dbReference type="OrthoDB" id="9782703at2"/>